<proteinExistence type="predicted"/>
<sequence length="67" mass="7073">MRRIADSPVRCGYDGFATAHCLRSSELASLSTLNSTYSMSALPPFNASSRRVESTSDGSEGFGGVPI</sequence>
<feature type="region of interest" description="Disordered" evidence="1">
    <location>
        <begin position="48"/>
        <end position="67"/>
    </location>
</feature>
<accession>A0ABY6Y909</accession>
<name>A0ABY6Y909_BIFPS</name>
<evidence type="ECO:0000313" key="3">
    <source>
        <dbReference type="Proteomes" id="UP000494211"/>
    </source>
</evidence>
<dbReference type="EMBL" id="CABWJV010000001">
    <property type="protein sequence ID" value="VWQ13448.1"/>
    <property type="molecule type" value="Genomic_DNA"/>
</dbReference>
<evidence type="ECO:0000313" key="2">
    <source>
        <dbReference type="EMBL" id="VWQ13448.1"/>
    </source>
</evidence>
<gene>
    <name evidence="2" type="ORF">BIFLH658_00339</name>
</gene>
<dbReference type="Proteomes" id="UP000494211">
    <property type="component" value="Unassembled WGS sequence"/>
</dbReference>
<evidence type="ECO:0000256" key="1">
    <source>
        <dbReference type="SAM" id="MobiDB-lite"/>
    </source>
</evidence>
<protein>
    <submittedName>
        <fullName evidence="2">Uncharacterized protein</fullName>
    </submittedName>
</protein>
<keyword evidence="3" id="KW-1185">Reference proteome</keyword>
<comment type="caution">
    <text evidence="2">The sequence shown here is derived from an EMBL/GenBank/DDBJ whole genome shotgun (WGS) entry which is preliminary data.</text>
</comment>
<reference evidence="2 3" key="1">
    <citation type="submission" date="2019-10" db="EMBL/GenBank/DDBJ databases">
        <authorList>
            <consortium name="Melissa Lawson"/>
            <person name="O'neill I."/>
        </authorList>
    </citation>
    <scope>NUCLEOTIDE SEQUENCE [LARGE SCALE GENOMIC DNA]</scope>
    <source>
        <strain evidence="2">LH_658</strain>
    </source>
</reference>
<organism evidence="2 3">
    <name type="scientific">Bifidobacterium pseudocatenulatum</name>
    <dbReference type="NCBI Taxonomy" id="28026"/>
    <lineage>
        <taxon>Bacteria</taxon>
        <taxon>Bacillati</taxon>
        <taxon>Actinomycetota</taxon>
        <taxon>Actinomycetes</taxon>
        <taxon>Bifidobacteriales</taxon>
        <taxon>Bifidobacteriaceae</taxon>
        <taxon>Bifidobacterium</taxon>
    </lineage>
</organism>